<evidence type="ECO:0000256" key="5">
    <source>
        <dbReference type="ARBA" id="ARBA00023136"/>
    </source>
</evidence>
<dbReference type="PANTHER" id="PTHR21716:SF4">
    <property type="entry name" value="TRANSMEMBRANE PROTEIN 245"/>
    <property type="match status" value="1"/>
</dbReference>
<protein>
    <recommendedName>
        <fullName evidence="9">AI-2E family transporter</fullName>
    </recommendedName>
</protein>
<reference evidence="7 8" key="1">
    <citation type="journal article" date="2016" name="Nat. Commun.">
        <title>Thousands of microbial genomes shed light on interconnected biogeochemical processes in an aquifer system.</title>
        <authorList>
            <person name="Anantharaman K."/>
            <person name="Brown C.T."/>
            <person name="Hug L.A."/>
            <person name="Sharon I."/>
            <person name="Castelle C.J."/>
            <person name="Probst A.J."/>
            <person name="Thomas B.C."/>
            <person name="Singh A."/>
            <person name="Wilkins M.J."/>
            <person name="Karaoz U."/>
            <person name="Brodie E.L."/>
            <person name="Williams K.H."/>
            <person name="Hubbard S.S."/>
            <person name="Banfield J.F."/>
        </authorList>
    </citation>
    <scope>NUCLEOTIDE SEQUENCE [LARGE SCALE GENOMIC DNA]</scope>
</reference>
<feature type="transmembrane region" description="Helical" evidence="6">
    <location>
        <begin position="9"/>
        <end position="26"/>
    </location>
</feature>
<accession>A0A1F7WE95</accession>
<gene>
    <name evidence="7" type="ORF">A2480_00420</name>
</gene>
<keyword evidence="3 6" id="KW-0812">Transmembrane</keyword>
<feature type="transmembrane region" description="Helical" evidence="6">
    <location>
        <begin position="200"/>
        <end position="223"/>
    </location>
</feature>
<keyword evidence="4 6" id="KW-1133">Transmembrane helix</keyword>
<comment type="subcellular location">
    <subcellularLocation>
        <location evidence="1">Membrane</location>
        <topology evidence="1">Multi-pass membrane protein</topology>
    </subcellularLocation>
</comment>
<comment type="similarity">
    <text evidence="2">Belongs to the autoinducer-2 exporter (AI-2E) (TC 2.A.86) family.</text>
</comment>
<evidence type="ECO:0000313" key="8">
    <source>
        <dbReference type="Proteomes" id="UP000176988"/>
    </source>
</evidence>
<evidence type="ECO:0000256" key="3">
    <source>
        <dbReference type="ARBA" id="ARBA00022692"/>
    </source>
</evidence>
<keyword evidence="5 6" id="KW-0472">Membrane</keyword>
<dbReference type="Proteomes" id="UP000176988">
    <property type="component" value="Unassembled WGS sequence"/>
</dbReference>
<organism evidence="7 8">
    <name type="scientific">Candidatus Uhrbacteria bacterium RIFOXYC2_FULL_47_19</name>
    <dbReference type="NCBI Taxonomy" id="1802424"/>
    <lineage>
        <taxon>Bacteria</taxon>
        <taxon>Candidatus Uhriibacteriota</taxon>
    </lineage>
</organism>
<evidence type="ECO:0000256" key="2">
    <source>
        <dbReference type="ARBA" id="ARBA00009773"/>
    </source>
</evidence>
<dbReference type="EMBL" id="MGFG01000016">
    <property type="protein sequence ID" value="OGM01131.1"/>
    <property type="molecule type" value="Genomic_DNA"/>
</dbReference>
<comment type="caution">
    <text evidence="7">The sequence shown here is derived from an EMBL/GenBank/DDBJ whole genome shotgun (WGS) entry which is preliminary data.</text>
</comment>
<evidence type="ECO:0008006" key="9">
    <source>
        <dbReference type="Google" id="ProtNLM"/>
    </source>
</evidence>
<dbReference type="STRING" id="1802424.A2480_00420"/>
<feature type="transmembrane region" description="Helical" evidence="6">
    <location>
        <begin position="32"/>
        <end position="47"/>
    </location>
</feature>
<evidence type="ECO:0000256" key="6">
    <source>
        <dbReference type="SAM" id="Phobius"/>
    </source>
</evidence>
<dbReference type="GO" id="GO:0016020">
    <property type="term" value="C:membrane"/>
    <property type="evidence" value="ECO:0007669"/>
    <property type="project" value="UniProtKB-SubCell"/>
</dbReference>
<feature type="transmembrane region" description="Helical" evidence="6">
    <location>
        <begin position="141"/>
        <end position="166"/>
    </location>
</feature>
<feature type="transmembrane region" description="Helical" evidence="6">
    <location>
        <begin position="59"/>
        <end position="84"/>
    </location>
</feature>
<dbReference type="PANTHER" id="PTHR21716">
    <property type="entry name" value="TRANSMEMBRANE PROTEIN"/>
    <property type="match status" value="1"/>
</dbReference>
<evidence type="ECO:0000256" key="4">
    <source>
        <dbReference type="ARBA" id="ARBA00022989"/>
    </source>
</evidence>
<name>A0A1F7WE95_9BACT</name>
<feature type="transmembrane region" description="Helical" evidence="6">
    <location>
        <begin position="229"/>
        <end position="248"/>
    </location>
</feature>
<dbReference type="InterPro" id="IPR002549">
    <property type="entry name" value="AI-2E-like"/>
</dbReference>
<evidence type="ECO:0000256" key="1">
    <source>
        <dbReference type="ARBA" id="ARBA00004141"/>
    </source>
</evidence>
<sequence length="360" mass="38975">MSQKRFETIFFLSVLILSTVLTLLVFRPYLTLLAFGGVLAIVTRPLYRKLHRLFRSEVSAAFLTVLFVAVVILLPLSFFLAALAGEMVGVFAGLRGQLTTFNMPEYLAGILPQSLHSQIPRLMEQALGLASGVAQSLSSNLIGLFSNAFSIMFGFLIMLISVYYLLKDGSRIKKKLLAVSPLADEYDEIMFSRISVAVRAVMGSILVLGVIKAVLAGFFFWVFGVPAPLFWGGMTGIAAFVPVLGVSLTTVPAAAYLLLSGHLAAGIGLLAVSVAIIGTVDNFLQPKLVENKTKIHPLLILLSILGGLKFYGFSGFILGPLTLSITLALYDIYEKQFRDVVMGRVSSESELPVKDGQISI</sequence>
<dbReference type="Pfam" id="PF01594">
    <property type="entry name" value="AI-2E_transport"/>
    <property type="match status" value="1"/>
</dbReference>
<feature type="transmembrane region" description="Helical" evidence="6">
    <location>
        <begin position="255"/>
        <end position="278"/>
    </location>
</feature>
<evidence type="ECO:0000313" key="7">
    <source>
        <dbReference type="EMBL" id="OGM01131.1"/>
    </source>
</evidence>
<dbReference type="AlphaFoldDB" id="A0A1F7WE95"/>
<feature type="transmembrane region" description="Helical" evidence="6">
    <location>
        <begin position="298"/>
        <end position="330"/>
    </location>
</feature>
<proteinExistence type="inferred from homology"/>